<evidence type="ECO:0000256" key="1">
    <source>
        <dbReference type="SAM" id="MobiDB-lite"/>
    </source>
</evidence>
<name>A0A3R7N6I1_PENVA</name>
<dbReference type="EMBL" id="QCYY01001360">
    <property type="protein sequence ID" value="ROT78577.1"/>
    <property type="molecule type" value="Genomic_DNA"/>
</dbReference>
<protein>
    <recommendedName>
        <fullName evidence="2">DMAP1-binding domain-containing protein</fullName>
    </recommendedName>
</protein>
<dbReference type="Pfam" id="PF06464">
    <property type="entry name" value="DMAP_binding"/>
    <property type="match status" value="1"/>
</dbReference>
<feature type="region of interest" description="Disordered" evidence="1">
    <location>
        <begin position="357"/>
        <end position="383"/>
    </location>
</feature>
<feature type="region of interest" description="Disordered" evidence="1">
    <location>
        <begin position="442"/>
        <end position="488"/>
    </location>
</feature>
<dbReference type="InterPro" id="IPR010506">
    <property type="entry name" value="DMAP1-bd"/>
</dbReference>
<proteinExistence type="predicted"/>
<accession>A0A3R7N6I1</accession>
<organism evidence="3 4">
    <name type="scientific">Penaeus vannamei</name>
    <name type="common">Whiteleg shrimp</name>
    <name type="synonym">Litopenaeus vannamei</name>
    <dbReference type="NCBI Taxonomy" id="6689"/>
    <lineage>
        <taxon>Eukaryota</taxon>
        <taxon>Metazoa</taxon>
        <taxon>Ecdysozoa</taxon>
        <taxon>Arthropoda</taxon>
        <taxon>Crustacea</taxon>
        <taxon>Multicrustacea</taxon>
        <taxon>Malacostraca</taxon>
        <taxon>Eumalacostraca</taxon>
        <taxon>Eucarida</taxon>
        <taxon>Decapoda</taxon>
        <taxon>Dendrobranchiata</taxon>
        <taxon>Penaeoidea</taxon>
        <taxon>Penaeidae</taxon>
        <taxon>Penaeus</taxon>
    </lineage>
</organism>
<dbReference type="Proteomes" id="UP000283509">
    <property type="component" value="Unassembled WGS sequence"/>
</dbReference>
<feature type="compositionally biased region" description="Basic and acidic residues" evidence="1">
    <location>
        <begin position="450"/>
        <end position="470"/>
    </location>
</feature>
<evidence type="ECO:0000313" key="3">
    <source>
        <dbReference type="EMBL" id="ROT78577.1"/>
    </source>
</evidence>
<feature type="domain" description="DMAP1-binding" evidence="2">
    <location>
        <begin position="48"/>
        <end position="72"/>
    </location>
</feature>
<feature type="compositionally biased region" description="Polar residues" evidence="1">
    <location>
        <begin position="474"/>
        <end position="488"/>
    </location>
</feature>
<keyword evidence="4" id="KW-1185">Reference proteome</keyword>
<reference evidence="3 4" key="2">
    <citation type="submission" date="2019-01" db="EMBL/GenBank/DDBJ databases">
        <title>The decoding of complex shrimp genome reveals the adaptation for benthos swimmer, frequently molting mechanism and breeding impact on genome.</title>
        <authorList>
            <person name="Sun Y."/>
            <person name="Gao Y."/>
            <person name="Yu Y."/>
        </authorList>
    </citation>
    <scope>NUCLEOTIDE SEQUENCE [LARGE SCALE GENOMIC DNA]</scope>
    <source>
        <tissue evidence="3">Muscle</tissue>
    </source>
</reference>
<evidence type="ECO:0000259" key="2">
    <source>
        <dbReference type="Pfam" id="PF06464"/>
    </source>
</evidence>
<feature type="compositionally biased region" description="Pro residues" evidence="1">
    <location>
        <begin position="364"/>
        <end position="382"/>
    </location>
</feature>
<comment type="caution">
    <text evidence="3">The sequence shown here is derived from an EMBL/GenBank/DDBJ whole genome shotgun (WGS) entry which is preliminary data.</text>
</comment>
<evidence type="ECO:0000313" key="4">
    <source>
        <dbReference type="Proteomes" id="UP000283509"/>
    </source>
</evidence>
<sequence>MSSALNFDLEALLKIDDLRSWIQELEASRSHRYQTLYSDYDDYDSLDDEANGDITQKGYEKKKARLLQPYVTRDPVRSRVALTLPARLTRRPACHARAAALAPLSPGPSRSLRLPQQGGVGGGGYAWGWGVCARGRPVGEHARPGRRGAGAGCWTAWPRVRERCLTLHGGCPHRRLRDSVPSSFPRVLAVTVPMLLPFRLANMSLFLPCSPSTCHIASRNARARGGALRLGWWFLLMTKDLLCLPSLTNAVVCTHPRYFVCVVSSLTVWCIHPTSESLPPRCPRPPAPATSRPLGTATDSVMTECQGAGGVAGAGGGEGGGAAAGACLPPPSFSSRDPGTLTRLTSPIPAPVSTAAMQPWTLSSPPPPPPFPHDAPLNPPFPGDLFSSNPSLLASQSPPSVIVSVIFPSLDSISNPRLQSYPHFPVLLKAILGCDPPSFSLPQEVLPHPHGSDVRRLERPPPPRVRDAGRSGESPGTSPATIPVSNRSDVSDSMMLSFLEITSMPTPKDVALNAVRLRERRR</sequence>
<gene>
    <name evidence="3" type="ORF">C7M84_002708</name>
</gene>
<dbReference type="AlphaFoldDB" id="A0A3R7N6I1"/>
<reference evidence="3 4" key="1">
    <citation type="submission" date="2018-04" db="EMBL/GenBank/DDBJ databases">
        <authorList>
            <person name="Zhang X."/>
            <person name="Yuan J."/>
            <person name="Li F."/>
            <person name="Xiang J."/>
        </authorList>
    </citation>
    <scope>NUCLEOTIDE SEQUENCE [LARGE SCALE GENOMIC DNA]</scope>
    <source>
        <tissue evidence="3">Muscle</tissue>
    </source>
</reference>